<keyword evidence="2" id="KW-1185">Reference proteome</keyword>
<evidence type="ECO:0000313" key="1">
    <source>
        <dbReference type="EMBL" id="KAK2556022.1"/>
    </source>
</evidence>
<comment type="caution">
    <text evidence="1">The sequence shown here is derived from an EMBL/GenBank/DDBJ whole genome shotgun (WGS) entry which is preliminary data.</text>
</comment>
<reference evidence="1" key="2">
    <citation type="journal article" date="2023" name="Science">
        <title>Genomic signatures of disease resistance in endangered staghorn corals.</title>
        <authorList>
            <person name="Vollmer S.V."/>
            <person name="Selwyn J.D."/>
            <person name="Despard B.A."/>
            <person name="Roesel C.L."/>
        </authorList>
    </citation>
    <scope>NUCLEOTIDE SEQUENCE</scope>
    <source>
        <strain evidence="1">K2</strain>
    </source>
</reference>
<gene>
    <name evidence="1" type="ORF">P5673_022017</name>
</gene>
<evidence type="ECO:0000313" key="2">
    <source>
        <dbReference type="Proteomes" id="UP001249851"/>
    </source>
</evidence>
<accession>A0AAD9UZY1</accession>
<reference evidence="1" key="1">
    <citation type="journal article" date="2023" name="G3 (Bethesda)">
        <title>Whole genome assembly and annotation of the endangered Caribbean coral Acropora cervicornis.</title>
        <authorList>
            <person name="Selwyn J.D."/>
            <person name="Vollmer S.V."/>
        </authorList>
    </citation>
    <scope>NUCLEOTIDE SEQUENCE</scope>
    <source>
        <strain evidence="1">K2</strain>
    </source>
</reference>
<dbReference type="Proteomes" id="UP001249851">
    <property type="component" value="Unassembled WGS sequence"/>
</dbReference>
<proteinExistence type="predicted"/>
<dbReference type="EMBL" id="JARQWQ010000058">
    <property type="protein sequence ID" value="KAK2556022.1"/>
    <property type="molecule type" value="Genomic_DNA"/>
</dbReference>
<sequence length="108" mass="12280">MAARSRLANVSDEKIAELNISAVPKSTQYATKYGVKILKETFCIRRRPQKHCRAAARVKFSDRDIQFISEDTAVDHAYYKELEKLSIKSLTVAVYITDQLLPSFIVTV</sequence>
<protein>
    <submittedName>
        <fullName evidence="1">Uncharacterized protein</fullName>
    </submittedName>
</protein>
<dbReference type="AlphaFoldDB" id="A0AAD9UZY1"/>
<organism evidence="1 2">
    <name type="scientific">Acropora cervicornis</name>
    <name type="common">Staghorn coral</name>
    <dbReference type="NCBI Taxonomy" id="6130"/>
    <lineage>
        <taxon>Eukaryota</taxon>
        <taxon>Metazoa</taxon>
        <taxon>Cnidaria</taxon>
        <taxon>Anthozoa</taxon>
        <taxon>Hexacorallia</taxon>
        <taxon>Scleractinia</taxon>
        <taxon>Astrocoeniina</taxon>
        <taxon>Acroporidae</taxon>
        <taxon>Acropora</taxon>
    </lineage>
</organism>
<name>A0AAD9UZY1_ACRCE</name>